<dbReference type="EMBL" id="JASPKY010001034">
    <property type="protein sequence ID" value="KAK9679377.1"/>
    <property type="molecule type" value="Genomic_DNA"/>
</dbReference>
<accession>A0AAW1HSK4</accession>
<feature type="compositionally biased region" description="Polar residues" evidence="1">
    <location>
        <begin position="545"/>
        <end position="565"/>
    </location>
</feature>
<dbReference type="AlphaFoldDB" id="A0AAW1HSK4"/>
<feature type="compositionally biased region" description="Low complexity" evidence="1">
    <location>
        <begin position="457"/>
        <end position="470"/>
    </location>
</feature>
<feature type="region of interest" description="Disordered" evidence="1">
    <location>
        <begin position="616"/>
        <end position="653"/>
    </location>
</feature>
<protein>
    <submittedName>
        <fullName evidence="2">Uncharacterized protein</fullName>
    </submittedName>
</protein>
<feature type="compositionally biased region" description="Low complexity" evidence="1">
    <location>
        <begin position="525"/>
        <end position="536"/>
    </location>
</feature>
<feature type="compositionally biased region" description="Polar residues" evidence="1">
    <location>
        <begin position="416"/>
        <end position="448"/>
    </location>
</feature>
<sequence>MVSELNKNLLRETVAIWERYHYNENGIRTEQKFIERNRRNLGTISGDVNSNDKFPHSVNVSSKAKMTCTSNVDIMDSNTSRKSRTNIKKHTSCDMNVQSYQEIRRGKKDYDTHICKSQHLANIEANPAKSAKLKSPNSKIGGKHEYQTRSKSTLSSPESPKTCKQNIQAENLPTDLEGHAYRTRSKSALSSPQSPKTSKLANQPIGTVGHISRKRSKSISRSLQIPKTSKENIQTENQPPYFEVHTYRTRSKSASSSPQSPTTSKLANQSIGTVGHISRKRSKNISRSLQIPKTSKENIQTENQPPYFEVHTYRTRSKSASSSSQSPKTFKQNIQVENQSTPFRGPAYRTRSKSMSSSPQSPKTSEQNTQAHNQRNNFEGHMYQTRSKSASSSPQSPISRSNCLICKPNIHEGHPYQQTSKSASSSPRAPTTFKQNTRAEYRTINTKIHTPRKRSKSASSSSQSPKTFKQNIQTENQAINSEGHAYEMRSKNLSRSPQNPKAAKKKRGRKSGKNNSKAHSSQTIPKSVSSSPQSSKAVKEKISHTAATTSKSVSGPRSPKTSKQKLQARIVNSRGHISRKIQKKSPINSKSRTKRRESPKTKITEFLEYTPETKKKLGMKVDSPNKSSVGKTKRKLDFNKLEKESGDQLSNISNKKSLEPKKCSNSFRKYGIYVPSYQDILNEKEKYDKYAELVESLTKMVVPLPEIKMHDYDRQPRKIKVLNCKHLSKEDLFRAYEKNIKYLDDIISGNSFSERHEKYKSVAAREELTYNTSMITFTNEQKQLLVTDLCEKYGETSALSDYYFKVLLPELCLKIFMDEHSMSREAATEYLDCYPVEV</sequence>
<dbReference type="Proteomes" id="UP001458880">
    <property type="component" value="Unassembled WGS sequence"/>
</dbReference>
<reference evidence="2 3" key="1">
    <citation type="journal article" date="2024" name="BMC Genomics">
        <title>De novo assembly and annotation of Popillia japonica's genome with initial clues to its potential as an invasive pest.</title>
        <authorList>
            <person name="Cucini C."/>
            <person name="Boschi S."/>
            <person name="Funari R."/>
            <person name="Cardaioli E."/>
            <person name="Iannotti N."/>
            <person name="Marturano G."/>
            <person name="Paoli F."/>
            <person name="Bruttini M."/>
            <person name="Carapelli A."/>
            <person name="Frati F."/>
            <person name="Nardi F."/>
        </authorList>
    </citation>
    <scope>NUCLEOTIDE SEQUENCE [LARGE SCALE GENOMIC DNA]</scope>
    <source>
        <strain evidence="2">DMR45628</strain>
    </source>
</reference>
<feature type="compositionally biased region" description="Low complexity" evidence="1">
    <location>
        <begin position="252"/>
        <end position="265"/>
    </location>
</feature>
<feature type="compositionally biased region" description="Polar residues" evidence="1">
    <location>
        <begin position="149"/>
        <end position="171"/>
    </location>
</feature>
<proteinExistence type="predicted"/>
<keyword evidence="3" id="KW-1185">Reference proteome</keyword>
<feature type="compositionally biased region" description="Basic and acidic residues" evidence="1">
    <location>
        <begin position="635"/>
        <end position="646"/>
    </location>
</feature>
<feature type="compositionally biased region" description="Polar residues" evidence="1">
    <location>
        <begin position="186"/>
        <end position="205"/>
    </location>
</feature>
<comment type="caution">
    <text evidence="2">The sequence shown here is derived from an EMBL/GenBank/DDBJ whole genome shotgun (WGS) entry which is preliminary data.</text>
</comment>
<evidence type="ECO:0000256" key="1">
    <source>
        <dbReference type="SAM" id="MobiDB-lite"/>
    </source>
</evidence>
<feature type="compositionally biased region" description="Polar residues" evidence="1">
    <location>
        <begin position="223"/>
        <end position="238"/>
    </location>
</feature>
<evidence type="ECO:0000313" key="2">
    <source>
        <dbReference type="EMBL" id="KAK9679377.1"/>
    </source>
</evidence>
<feature type="region of interest" description="Disordered" evidence="1">
    <location>
        <begin position="409"/>
        <end position="472"/>
    </location>
</feature>
<feature type="compositionally biased region" description="Low complexity" evidence="1">
    <location>
        <begin position="353"/>
        <end position="365"/>
    </location>
</feature>
<gene>
    <name evidence="2" type="ORF">QE152_g40081</name>
</gene>
<feature type="region of interest" description="Disordered" evidence="1">
    <location>
        <begin position="383"/>
        <end position="402"/>
    </location>
</feature>
<organism evidence="2 3">
    <name type="scientific">Popillia japonica</name>
    <name type="common">Japanese beetle</name>
    <dbReference type="NCBI Taxonomy" id="7064"/>
    <lineage>
        <taxon>Eukaryota</taxon>
        <taxon>Metazoa</taxon>
        <taxon>Ecdysozoa</taxon>
        <taxon>Arthropoda</taxon>
        <taxon>Hexapoda</taxon>
        <taxon>Insecta</taxon>
        <taxon>Pterygota</taxon>
        <taxon>Neoptera</taxon>
        <taxon>Endopterygota</taxon>
        <taxon>Coleoptera</taxon>
        <taxon>Polyphaga</taxon>
        <taxon>Scarabaeiformia</taxon>
        <taxon>Scarabaeidae</taxon>
        <taxon>Rutelinae</taxon>
        <taxon>Popillia</taxon>
    </lineage>
</organism>
<name>A0AAW1HSK4_POPJA</name>
<feature type="region of interest" description="Disordered" evidence="1">
    <location>
        <begin position="489"/>
        <end position="602"/>
    </location>
</feature>
<feature type="compositionally biased region" description="Polar residues" evidence="1">
    <location>
        <begin position="289"/>
        <end position="304"/>
    </location>
</feature>
<feature type="compositionally biased region" description="Basic residues" evidence="1">
    <location>
        <begin position="502"/>
        <end position="512"/>
    </location>
</feature>
<feature type="compositionally biased region" description="Low complexity" evidence="1">
    <location>
        <begin position="387"/>
        <end position="401"/>
    </location>
</feature>
<evidence type="ECO:0000313" key="3">
    <source>
        <dbReference type="Proteomes" id="UP001458880"/>
    </source>
</evidence>
<feature type="region of interest" description="Disordered" evidence="1">
    <location>
        <begin position="126"/>
        <end position="371"/>
    </location>
</feature>
<feature type="compositionally biased region" description="Polar residues" evidence="1">
    <location>
        <begin position="327"/>
        <end position="342"/>
    </location>
</feature>